<comment type="caution">
    <text evidence="3">The sequence shown here is derived from an EMBL/GenBank/DDBJ whole genome shotgun (WGS) entry which is preliminary data.</text>
</comment>
<feature type="transmembrane region" description="Helical" evidence="2">
    <location>
        <begin position="118"/>
        <end position="136"/>
    </location>
</feature>
<dbReference type="EMBL" id="QZEZ01000004">
    <property type="protein sequence ID" value="RJK95921.1"/>
    <property type="molecule type" value="Genomic_DNA"/>
</dbReference>
<keyword evidence="2" id="KW-1133">Transmembrane helix</keyword>
<feature type="transmembrane region" description="Helical" evidence="2">
    <location>
        <begin position="255"/>
        <end position="273"/>
    </location>
</feature>
<feature type="region of interest" description="Disordered" evidence="1">
    <location>
        <begin position="359"/>
        <end position="394"/>
    </location>
</feature>
<feature type="transmembrane region" description="Helical" evidence="2">
    <location>
        <begin position="79"/>
        <end position="97"/>
    </location>
</feature>
<feature type="compositionally biased region" description="Low complexity" evidence="1">
    <location>
        <begin position="359"/>
        <end position="386"/>
    </location>
</feature>
<keyword evidence="2" id="KW-0812">Transmembrane</keyword>
<dbReference type="RefSeq" id="WP_119950347.1">
    <property type="nucleotide sequence ID" value="NZ_QZEZ01000004.1"/>
</dbReference>
<keyword evidence="2" id="KW-0472">Membrane</keyword>
<accession>A0A3A3Z099</accession>
<evidence type="ECO:0000313" key="3">
    <source>
        <dbReference type="EMBL" id="RJK95921.1"/>
    </source>
</evidence>
<sequence length="394" mass="38794">MPCIPTIPATCAVADDLIGAAAGAAAGAAGDAAADTLGNSFADAMREGAAWVIRTTIGWWIDVPAVDLTETPVDDIRGYLWWLALAVAAAGVAWQGLRMAISRKPDPLVDIGRGLVTLALWAGIGVAGPAAALRAGDAFSSWVLEEASRGQVADRLVRLAGLGGVDSAGAVILFGLVMMVAGIVQAVIMVFREGAVVILAGVVVLAAAGNFTAYGRPWLMKVLTWMVALIAYKPVAALVYATALTLAGEGEDPRTVVVGLTMMALSIVALPALMKFFTWAGGTASGIGGAAALVGITAAGIQTAAAIKGGMVGGAAGAQAAQLRQDLGPAAGPAGSTGAGPSGAGGYSGPAMVVAAPPAASATTAASSGPESASARTAAASRGAARSTEKGHQQ</sequence>
<name>A0A3A3Z099_9ACTN</name>
<feature type="transmembrane region" description="Helical" evidence="2">
    <location>
        <begin position="168"/>
        <end position="188"/>
    </location>
</feature>
<organism evidence="3 4">
    <name type="scientific">Vallicoccus soli</name>
    <dbReference type="NCBI Taxonomy" id="2339232"/>
    <lineage>
        <taxon>Bacteria</taxon>
        <taxon>Bacillati</taxon>
        <taxon>Actinomycetota</taxon>
        <taxon>Actinomycetes</taxon>
        <taxon>Motilibacterales</taxon>
        <taxon>Vallicoccaceae</taxon>
        <taxon>Vallicoccus</taxon>
    </lineage>
</organism>
<evidence type="ECO:0008006" key="5">
    <source>
        <dbReference type="Google" id="ProtNLM"/>
    </source>
</evidence>
<proteinExistence type="predicted"/>
<dbReference type="Proteomes" id="UP000265614">
    <property type="component" value="Unassembled WGS sequence"/>
</dbReference>
<evidence type="ECO:0000313" key="4">
    <source>
        <dbReference type="Proteomes" id="UP000265614"/>
    </source>
</evidence>
<evidence type="ECO:0000256" key="1">
    <source>
        <dbReference type="SAM" id="MobiDB-lite"/>
    </source>
</evidence>
<protein>
    <recommendedName>
        <fullName evidence="5">Type IV secretion system protein</fullName>
    </recommendedName>
</protein>
<dbReference type="OrthoDB" id="4091895at2"/>
<dbReference type="AlphaFoldDB" id="A0A3A3Z099"/>
<feature type="transmembrane region" description="Helical" evidence="2">
    <location>
        <begin position="279"/>
        <end position="301"/>
    </location>
</feature>
<reference evidence="3 4" key="1">
    <citation type="submission" date="2018-09" db="EMBL/GenBank/DDBJ databases">
        <title>YIM 75000 draft genome.</title>
        <authorList>
            <person name="Tang S."/>
            <person name="Feng Y."/>
        </authorList>
    </citation>
    <scope>NUCLEOTIDE SEQUENCE [LARGE SCALE GENOMIC DNA]</scope>
    <source>
        <strain evidence="3 4">YIM 75000</strain>
    </source>
</reference>
<feature type="transmembrane region" description="Helical" evidence="2">
    <location>
        <begin position="195"/>
        <end position="216"/>
    </location>
</feature>
<evidence type="ECO:0000256" key="2">
    <source>
        <dbReference type="SAM" id="Phobius"/>
    </source>
</evidence>
<feature type="transmembrane region" description="Helical" evidence="2">
    <location>
        <begin position="222"/>
        <end position="243"/>
    </location>
</feature>
<keyword evidence="4" id="KW-1185">Reference proteome</keyword>
<gene>
    <name evidence="3" type="ORF">D5H78_09985</name>
</gene>